<evidence type="ECO:0000259" key="1">
    <source>
        <dbReference type="Pfam" id="PF13302"/>
    </source>
</evidence>
<dbReference type="InterPro" id="IPR016181">
    <property type="entry name" value="Acyl_CoA_acyltransferase"/>
</dbReference>
<dbReference type="SUPFAM" id="SSF55729">
    <property type="entry name" value="Acyl-CoA N-acyltransferases (Nat)"/>
    <property type="match status" value="1"/>
</dbReference>
<dbReference type="GO" id="GO:0016747">
    <property type="term" value="F:acyltransferase activity, transferring groups other than amino-acyl groups"/>
    <property type="evidence" value="ECO:0007669"/>
    <property type="project" value="InterPro"/>
</dbReference>
<evidence type="ECO:0000313" key="3">
    <source>
        <dbReference type="Proteomes" id="UP000799118"/>
    </source>
</evidence>
<keyword evidence="3" id="KW-1185">Reference proteome</keyword>
<dbReference type="OrthoDB" id="630895at2759"/>
<dbReference type="PANTHER" id="PTHR43328:SF1">
    <property type="entry name" value="N-ACETYLTRANSFERASE DOMAIN-CONTAINING PROTEIN"/>
    <property type="match status" value="1"/>
</dbReference>
<name>A0A6A4IGQ0_9AGAR</name>
<gene>
    <name evidence="2" type="ORF">BT96DRAFT_872562</name>
</gene>
<dbReference type="PANTHER" id="PTHR43328">
    <property type="entry name" value="ACETYLTRANSFERASE-RELATED"/>
    <property type="match status" value="1"/>
</dbReference>
<protein>
    <submittedName>
        <fullName evidence="2">Acyl-CoA N-acyltransferase</fullName>
    </submittedName>
</protein>
<dbReference type="AlphaFoldDB" id="A0A6A4IGQ0"/>
<accession>A0A6A4IGQ0</accession>
<reference evidence="2" key="1">
    <citation type="journal article" date="2019" name="Environ. Microbiol.">
        <title>Fungal ecological strategies reflected in gene transcription - a case study of two litter decomposers.</title>
        <authorList>
            <person name="Barbi F."/>
            <person name="Kohler A."/>
            <person name="Barry K."/>
            <person name="Baskaran P."/>
            <person name="Daum C."/>
            <person name="Fauchery L."/>
            <person name="Ihrmark K."/>
            <person name="Kuo A."/>
            <person name="LaButti K."/>
            <person name="Lipzen A."/>
            <person name="Morin E."/>
            <person name="Grigoriev I.V."/>
            <person name="Henrissat B."/>
            <person name="Lindahl B."/>
            <person name="Martin F."/>
        </authorList>
    </citation>
    <scope>NUCLEOTIDE SEQUENCE</scope>
    <source>
        <strain evidence="2">JB14</strain>
    </source>
</reference>
<proteinExistence type="predicted"/>
<feature type="domain" description="N-acetyltransferase" evidence="1">
    <location>
        <begin position="29"/>
        <end position="218"/>
    </location>
</feature>
<evidence type="ECO:0000313" key="2">
    <source>
        <dbReference type="EMBL" id="KAE9409170.1"/>
    </source>
</evidence>
<sequence length="245" mass="27721">MDPKSQLYPLEVNPSTGEPFLSLKSHPNIIITPPRLTDIPLLPSLLNDPTTAQWLKGPPLPYLLEHSQVWVTQIKQKTDELLQELQDAEGHESLKVVGNCPVRYIREVKKDGTDVLIGDIELRRCEEMELAGPKGVNWDDAPRLLEINNQRKAGDPEIVWSVGYFLATSHAGQGIMTSAFNAILKEWAIPRMGMRRMVAITNPNNYGSQKVMKKTGFVFREMLEKHIEGKGKKHDIYVFELNITV</sequence>
<dbReference type="Proteomes" id="UP000799118">
    <property type="component" value="Unassembled WGS sequence"/>
</dbReference>
<dbReference type="InterPro" id="IPR000182">
    <property type="entry name" value="GNAT_dom"/>
</dbReference>
<organism evidence="2 3">
    <name type="scientific">Gymnopus androsaceus JB14</name>
    <dbReference type="NCBI Taxonomy" id="1447944"/>
    <lineage>
        <taxon>Eukaryota</taxon>
        <taxon>Fungi</taxon>
        <taxon>Dikarya</taxon>
        <taxon>Basidiomycota</taxon>
        <taxon>Agaricomycotina</taxon>
        <taxon>Agaricomycetes</taxon>
        <taxon>Agaricomycetidae</taxon>
        <taxon>Agaricales</taxon>
        <taxon>Marasmiineae</taxon>
        <taxon>Omphalotaceae</taxon>
        <taxon>Gymnopus</taxon>
    </lineage>
</organism>
<dbReference type="Gene3D" id="3.40.630.30">
    <property type="match status" value="1"/>
</dbReference>
<dbReference type="Pfam" id="PF13302">
    <property type="entry name" value="Acetyltransf_3"/>
    <property type="match status" value="1"/>
</dbReference>
<dbReference type="EMBL" id="ML769388">
    <property type="protein sequence ID" value="KAE9409170.1"/>
    <property type="molecule type" value="Genomic_DNA"/>
</dbReference>